<dbReference type="GO" id="GO:0005737">
    <property type="term" value="C:cytoplasm"/>
    <property type="evidence" value="ECO:0007669"/>
    <property type="project" value="TreeGrafter"/>
</dbReference>
<feature type="domain" description="HpcH/HpaI aldolase/citrate lyase" evidence="4">
    <location>
        <begin position="18"/>
        <end position="223"/>
    </location>
</feature>
<keyword evidence="3 5" id="KW-0456">Lyase</keyword>
<dbReference type="InterPro" id="IPR050251">
    <property type="entry name" value="HpcH-HpaI_aldolase"/>
</dbReference>
<accession>A0A418SL13</accession>
<sequence length="246" mass="25538">MTGLRVAIAARTPLRGPFVAIPSPMVVEIMGGANPDFLCIDTEHSPIPDFLLTEMIRAGDLSGQPVLVRVQSALAQNITAALDAGATGILVPHVSSAQEAAAVVKAARFPPEGTRGAGPGRAAGYIRNIAGYIEDARRDTVVMVQIETVAAVARVAEILAVPGIDLALIGPGDLAVDLAARDETRSLDTLIDEVIAAGQAADLPIGIFSPDRDTSRTWLKRLSFVIEGSDALFLTLASDAASAPLD</sequence>
<dbReference type="InterPro" id="IPR005000">
    <property type="entry name" value="Aldolase/citrate-lyase_domain"/>
</dbReference>
<dbReference type="SUPFAM" id="SSF51621">
    <property type="entry name" value="Phosphoenolpyruvate/pyruvate domain"/>
    <property type="match status" value="1"/>
</dbReference>
<evidence type="ECO:0000256" key="2">
    <source>
        <dbReference type="ARBA" id="ARBA00022723"/>
    </source>
</evidence>
<evidence type="ECO:0000313" key="5">
    <source>
        <dbReference type="EMBL" id="QPM90917.1"/>
    </source>
</evidence>
<evidence type="ECO:0000256" key="1">
    <source>
        <dbReference type="ARBA" id="ARBA00005568"/>
    </source>
</evidence>
<protein>
    <submittedName>
        <fullName evidence="5">2-dehydro-3,6-dideoxy-6-sulfogluconate aldolase</fullName>
        <ecNumber evidence="5">4.1.2.58</ecNumber>
    </submittedName>
</protein>
<dbReference type="EC" id="4.1.2.58" evidence="5"/>
<name>A0A418SL13_9RHOB</name>
<proteinExistence type="inferred from homology"/>
<dbReference type="InterPro" id="IPR015813">
    <property type="entry name" value="Pyrv/PenolPyrv_kinase-like_dom"/>
</dbReference>
<reference evidence="5 6" key="1">
    <citation type="submission" date="2020-08" db="EMBL/GenBank/DDBJ databases">
        <title>Genome sequence of Rhodobacteraceae bacterium Lw-13e.</title>
        <authorList>
            <person name="Poehlein A."/>
            <person name="Wolter L."/>
            <person name="Daniel R."/>
            <person name="Brinkhoff T."/>
        </authorList>
    </citation>
    <scope>NUCLEOTIDE SEQUENCE [LARGE SCALE GENOMIC DNA]</scope>
    <source>
        <strain evidence="5 6">Lw-13e</strain>
    </source>
</reference>
<dbReference type="EMBL" id="CP060436">
    <property type="protein sequence ID" value="QPM90917.1"/>
    <property type="molecule type" value="Genomic_DNA"/>
</dbReference>
<organism evidence="5 6">
    <name type="scientific">Pseudooceanicola algae</name>
    <dbReference type="NCBI Taxonomy" id="1537215"/>
    <lineage>
        <taxon>Bacteria</taxon>
        <taxon>Pseudomonadati</taxon>
        <taxon>Pseudomonadota</taxon>
        <taxon>Alphaproteobacteria</taxon>
        <taxon>Rhodobacterales</taxon>
        <taxon>Paracoccaceae</taxon>
        <taxon>Pseudooceanicola</taxon>
    </lineage>
</organism>
<evidence type="ECO:0000259" key="4">
    <source>
        <dbReference type="Pfam" id="PF03328"/>
    </source>
</evidence>
<dbReference type="InterPro" id="IPR040442">
    <property type="entry name" value="Pyrv_kinase-like_dom_sf"/>
</dbReference>
<dbReference type="GO" id="GO:0016832">
    <property type="term" value="F:aldehyde-lyase activity"/>
    <property type="evidence" value="ECO:0007669"/>
    <property type="project" value="TreeGrafter"/>
</dbReference>
<dbReference type="GO" id="GO:0046872">
    <property type="term" value="F:metal ion binding"/>
    <property type="evidence" value="ECO:0007669"/>
    <property type="project" value="UniProtKB-KW"/>
</dbReference>
<dbReference type="OrthoDB" id="9802624at2"/>
<dbReference type="Gene3D" id="3.20.20.60">
    <property type="entry name" value="Phosphoenolpyruvate-binding domains"/>
    <property type="match status" value="1"/>
</dbReference>
<evidence type="ECO:0000256" key="3">
    <source>
        <dbReference type="ARBA" id="ARBA00023239"/>
    </source>
</evidence>
<gene>
    <name evidence="5" type="ORF">PSAL_021590</name>
</gene>
<dbReference type="PANTHER" id="PTHR30502">
    <property type="entry name" value="2-KETO-3-DEOXY-L-RHAMNONATE ALDOLASE"/>
    <property type="match status" value="1"/>
</dbReference>
<dbReference type="KEGG" id="palw:PSAL_021590"/>
<keyword evidence="6" id="KW-1185">Reference proteome</keyword>
<evidence type="ECO:0000313" key="6">
    <source>
        <dbReference type="Proteomes" id="UP000283786"/>
    </source>
</evidence>
<dbReference type="Pfam" id="PF03328">
    <property type="entry name" value="HpcH_HpaI"/>
    <property type="match status" value="1"/>
</dbReference>
<dbReference type="Proteomes" id="UP000283786">
    <property type="component" value="Chromosome"/>
</dbReference>
<dbReference type="AlphaFoldDB" id="A0A418SL13"/>
<dbReference type="RefSeq" id="WP_119837725.1">
    <property type="nucleotide sequence ID" value="NZ_CP060436.1"/>
</dbReference>
<keyword evidence="2" id="KW-0479">Metal-binding</keyword>
<comment type="similarity">
    <text evidence="1">Belongs to the HpcH/HpaI aldolase family.</text>
</comment>
<dbReference type="PANTHER" id="PTHR30502:SF0">
    <property type="entry name" value="PHOSPHOENOLPYRUVATE CARBOXYLASE FAMILY PROTEIN"/>
    <property type="match status" value="1"/>
</dbReference>